<name>A0A8X7VQ52_BRACI</name>
<organism evidence="1 2">
    <name type="scientific">Brassica carinata</name>
    <name type="common">Ethiopian mustard</name>
    <name type="synonym">Abyssinian cabbage</name>
    <dbReference type="NCBI Taxonomy" id="52824"/>
    <lineage>
        <taxon>Eukaryota</taxon>
        <taxon>Viridiplantae</taxon>
        <taxon>Streptophyta</taxon>
        <taxon>Embryophyta</taxon>
        <taxon>Tracheophyta</taxon>
        <taxon>Spermatophyta</taxon>
        <taxon>Magnoliopsida</taxon>
        <taxon>eudicotyledons</taxon>
        <taxon>Gunneridae</taxon>
        <taxon>Pentapetalae</taxon>
        <taxon>rosids</taxon>
        <taxon>malvids</taxon>
        <taxon>Brassicales</taxon>
        <taxon>Brassicaceae</taxon>
        <taxon>Brassiceae</taxon>
        <taxon>Brassica</taxon>
    </lineage>
</organism>
<dbReference type="OrthoDB" id="10263272at2759"/>
<proteinExistence type="predicted"/>
<accession>A0A8X7VQ52</accession>
<protein>
    <submittedName>
        <fullName evidence="1">Uncharacterized protein</fullName>
    </submittedName>
</protein>
<dbReference type="Proteomes" id="UP000886595">
    <property type="component" value="Unassembled WGS sequence"/>
</dbReference>
<sequence>MANYQLLLYELKYGCYRQTVVVHLLRYWEISKVKEGVLDIKNIIVMTTAATAENQNMQKRDQHVMYPIHRNKKSKQNFRRKIKIATLTCHTYRAMYLAVSPDGQKIEMVQRSGFDRIASAFSSPPLDTPTADHQITWQ</sequence>
<comment type="caution">
    <text evidence="1">The sequence shown here is derived from an EMBL/GenBank/DDBJ whole genome shotgun (WGS) entry which is preliminary data.</text>
</comment>
<keyword evidence="2" id="KW-1185">Reference proteome</keyword>
<reference evidence="1 2" key="1">
    <citation type="submission" date="2020-02" db="EMBL/GenBank/DDBJ databases">
        <authorList>
            <person name="Ma Q."/>
            <person name="Huang Y."/>
            <person name="Song X."/>
            <person name="Pei D."/>
        </authorList>
    </citation>
    <scope>NUCLEOTIDE SEQUENCE [LARGE SCALE GENOMIC DNA]</scope>
    <source>
        <strain evidence="1">Sxm20200214</strain>
        <tissue evidence="1">Leaf</tissue>
    </source>
</reference>
<evidence type="ECO:0000313" key="2">
    <source>
        <dbReference type="Proteomes" id="UP000886595"/>
    </source>
</evidence>
<dbReference type="AlphaFoldDB" id="A0A8X7VQ52"/>
<gene>
    <name evidence="1" type="ORF">Bca52824_018270</name>
</gene>
<dbReference type="EMBL" id="JAAMPC010000004">
    <property type="protein sequence ID" value="KAG2315148.1"/>
    <property type="molecule type" value="Genomic_DNA"/>
</dbReference>
<evidence type="ECO:0000313" key="1">
    <source>
        <dbReference type="EMBL" id="KAG2315148.1"/>
    </source>
</evidence>